<evidence type="ECO:0000256" key="8">
    <source>
        <dbReference type="ARBA" id="ARBA00023239"/>
    </source>
</evidence>
<dbReference type="InterPro" id="IPR038418">
    <property type="entry name" value="6-PTP_synth/QueD_sf"/>
</dbReference>
<comment type="catalytic activity">
    <reaction evidence="10">
        <text>7,8-dihydroneopterin 3'-triphosphate + H2O = 6-carboxy-5,6,7,8-tetrahydropterin + triphosphate + acetaldehyde + 2 H(+)</text>
        <dbReference type="Rhea" id="RHEA:27966"/>
        <dbReference type="ChEBI" id="CHEBI:15343"/>
        <dbReference type="ChEBI" id="CHEBI:15377"/>
        <dbReference type="ChEBI" id="CHEBI:15378"/>
        <dbReference type="ChEBI" id="CHEBI:18036"/>
        <dbReference type="ChEBI" id="CHEBI:58462"/>
        <dbReference type="ChEBI" id="CHEBI:61032"/>
        <dbReference type="EC" id="4.1.2.50"/>
    </reaction>
</comment>
<dbReference type="EC" id="4.1.2.50" evidence="4"/>
<dbReference type="Proteomes" id="UP001138768">
    <property type="component" value="Unassembled WGS sequence"/>
</dbReference>
<organism evidence="12 13">
    <name type="scientific">Lamprobacter modestohalophilus</name>
    <dbReference type="NCBI Taxonomy" id="1064514"/>
    <lineage>
        <taxon>Bacteria</taxon>
        <taxon>Pseudomonadati</taxon>
        <taxon>Pseudomonadota</taxon>
        <taxon>Gammaproteobacteria</taxon>
        <taxon>Chromatiales</taxon>
        <taxon>Chromatiaceae</taxon>
        <taxon>Lamprobacter</taxon>
    </lineage>
</organism>
<dbReference type="EMBL" id="NRRY01000003">
    <property type="protein sequence ID" value="MBK1617330.1"/>
    <property type="molecule type" value="Genomic_DNA"/>
</dbReference>
<evidence type="ECO:0000256" key="11">
    <source>
        <dbReference type="SAM" id="MobiDB-lite"/>
    </source>
</evidence>
<comment type="similarity">
    <text evidence="3">Belongs to the PTPS family. QueD subfamily.</text>
</comment>
<evidence type="ECO:0000256" key="1">
    <source>
        <dbReference type="ARBA" id="ARBA00001947"/>
    </source>
</evidence>
<dbReference type="Pfam" id="PF01242">
    <property type="entry name" value="PTPS"/>
    <property type="match status" value="2"/>
</dbReference>
<evidence type="ECO:0000256" key="3">
    <source>
        <dbReference type="ARBA" id="ARBA00008900"/>
    </source>
</evidence>
<evidence type="ECO:0000256" key="7">
    <source>
        <dbReference type="ARBA" id="ARBA00022833"/>
    </source>
</evidence>
<evidence type="ECO:0000256" key="10">
    <source>
        <dbReference type="ARBA" id="ARBA00048807"/>
    </source>
</evidence>
<name>A0A9X0W5Q3_9GAMM</name>
<gene>
    <name evidence="12" type="ORF">CKO42_02450</name>
</gene>
<dbReference type="InterPro" id="IPR007115">
    <property type="entry name" value="6-PTP_synth/QueD"/>
</dbReference>
<feature type="compositionally biased region" description="Low complexity" evidence="11">
    <location>
        <begin position="75"/>
        <end position="87"/>
    </location>
</feature>
<dbReference type="GO" id="GO:0070497">
    <property type="term" value="F:6-carboxytetrahydropterin synthase activity"/>
    <property type="evidence" value="ECO:0007669"/>
    <property type="project" value="UniProtKB-EC"/>
</dbReference>
<dbReference type="Gene3D" id="3.30.479.10">
    <property type="entry name" value="6-pyruvoyl tetrahydropterin synthase/QueD"/>
    <property type="match status" value="2"/>
</dbReference>
<feature type="compositionally biased region" description="Basic and acidic residues" evidence="11">
    <location>
        <begin position="48"/>
        <end position="74"/>
    </location>
</feature>
<evidence type="ECO:0000256" key="5">
    <source>
        <dbReference type="ARBA" id="ARBA00018141"/>
    </source>
</evidence>
<evidence type="ECO:0000256" key="4">
    <source>
        <dbReference type="ARBA" id="ARBA00012982"/>
    </source>
</evidence>
<keyword evidence="13" id="KW-1185">Reference proteome</keyword>
<proteinExistence type="inferred from homology"/>
<keyword evidence="6" id="KW-0479">Metal-binding</keyword>
<evidence type="ECO:0000256" key="9">
    <source>
        <dbReference type="ARBA" id="ARBA00031449"/>
    </source>
</evidence>
<comment type="pathway">
    <text evidence="2">Purine metabolism; 7-cyano-7-deazaguanine biosynthesis.</text>
</comment>
<keyword evidence="7" id="KW-0862">Zinc</keyword>
<comment type="caution">
    <text evidence="12">The sequence shown here is derived from an EMBL/GenBank/DDBJ whole genome shotgun (WGS) entry which is preliminary data.</text>
</comment>
<dbReference type="PANTHER" id="PTHR12589:SF7">
    <property type="entry name" value="6-PYRUVOYL TETRAHYDROBIOPTERIN SYNTHASE"/>
    <property type="match status" value="1"/>
</dbReference>
<comment type="cofactor">
    <cofactor evidence="1">
        <name>Zn(2+)</name>
        <dbReference type="ChEBI" id="CHEBI:29105"/>
    </cofactor>
</comment>
<sequence length="353" mass="38842">MGVRGVPGIAQVGVQSTSEQGVELGRVFPELDPESKPVSTDTTGVDATRTDATRTDATRTDATRTDATRTDATRTDATSADSAGSDAVAGDDVRKIHVWRRFRFEAAHRLVNVPPDHQCGRMHGHGFEVILHAQQRFGGPSDGLAEKTASSGSHYDQLGAIWSPLHAELDHRCLNDLPGLENPTSELLAFWIWQRLKAVLPELSLVSVYETATAGCHYDGREYRIWKELRFEGALRLTKAPAPDARRRLHGHSYLLRLHLTAPLDEVLGWTVDYGDVKALFKPIYAQLDHHELNGLPQLADPSAAGIARWIRRAVADVLPQADRLELTERPGCGVLLCWGASVPRREVTVLPL</sequence>
<evidence type="ECO:0000313" key="12">
    <source>
        <dbReference type="EMBL" id="MBK1617330.1"/>
    </source>
</evidence>
<dbReference type="AlphaFoldDB" id="A0A9X0W5Q3"/>
<reference evidence="12 13" key="1">
    <citation type="journal article" date="2020" name="Microorganisms">
        <title>Osmotic Adaptation and Compatible Solute Biosynthesis of Phototrophic Bacteria as Revealed from Genome Analyses.</title>
        <authorList>
            <person name="Imhoff J.F."/>
            <person name="Rahn T."/>
            <person name="Kunzel S."/>
            <person name="Keller A."/>
            <person name="Neulinger S.C."/>
        </authorList>
    </citation>
    <scope>NUCLEOTIDE SEQUENCE [LARGE SCALE GENOMIC DNA]</scope>
    <source>
        <strain evidence="12 13">DSM 25653</strain>
    </source>
</reference>
<accession>A0A9X0W5Q3</accession>
<dbReference type="SUPFAM" id="SSF55620">
    <property type="entry name" value="Tetrahydrobiopterin biosynthesis enzymes-like"/>
    <property type="match status" value="2"/>
</dbReference>
<dbReference type="GO" id="GO:0046872">
    <property type="term" value="F:metal ion binding"/>
    <property type="evidence" value="ECO:0007669"/>
    <property type="project" value="UniProtKB-KW"/>
</dbReference>
<evidence type="ECO:0000256" key="2">
    <source>
        <dbReference type="ARBA" id="ARBA00005061"/>
    </source>
</evidence>
<feature type="region of interest" description="Disordered" evidence="11">
    <location>
        <begin position="30"/>
        <end position="87"/>
    </location>
</feature>
<evidence type="ECO:0000313" key="13">
    <source>
        <dbReference type="Proteomes" id="UP001138768"/>
    </source>
</evidence>
<evidence type="ECO:0000256" key="6">
    <source>
        <dbReference type="ARBA" id="ARBA00022723"/>
    </source>
</evidence>
<dbReference type="PANTHER" id="PTHR12589">
    <property type="entry name" value="PYRUVOYL TETRAHYDROBIOPTERIN SYNTHASE"/>
    <property type="match status" value="1"/>
</dbReference>
<keyword evidence="8" id="KW-0456">Lyase</keyword>
<protein>
    <recommendedName>
        <fullName evidence="5">6-carboxy-5,6,7,8-tetrahydropterin synthase</fullName>
        <ecNumber evidence="4">4.1.2.50</ecNumber>
    </recommendedName>
    <alternativeName>
        <fullName evidence="9">Queuosine biosynthesis protein QueD</fullName>
    </alternativeName>
</protein>